<evidence type="ECO:0000259" key="20">
    <source>
        <dbReference type="Pfam" id="PF08772"/>
    </source>
</evidence>
<organism evidence="23 24">
    <name type="scientific">Cucurbita argyrosperma subsp. sororia</name>
    <dbReference type="NCBI Taxonomy" id="37648"/>
    <lineage>
        <taxon>Eukaryota</taxon>
        <taxon>Viridiplantae</taxon>
        <taxon>Streptophyta</taxon>
        <taxon>Embryophyta</taxon>
        <taxon>Tracheophyta</taxon>
        <taxon>Spermatophyta</taxon>
        <taxon>Magnoliopsida</taxon>
        <taxon>eudicotyledons</taxon>
        <taxon>Gunneridae</taxon>
        <taxon>Pentapetalae</taxon>
        <taxon>rosids</taxon>
        <taxon>fabids</taxon>
        <taxon>Cucurbitales</taxon>
        <taxon>Cucurbitaceae</taxon>
        <taxon>Cucurbiteae</taxon>
        <taxon>Cucurbita</taxon>
    </lineage>
</organism>
<dbReference type="EC" id="5.1.1.18" evidence="14"/>
<evidence type="ECO:0000256" key="10">
    <source>
        <dbReference type="ARBA" id="ARBA00022840"/>
    </source>
</evidence>
<feature type="non-terminal residue" evidence="23">
    <location>
        <position position="1"/>
    </location>
</feature>
<dbReference type="EC" id="4.3.1.18" evidence="13"/>
<dbReference type="Pfam" id="PF17146">
    <property type="entry name" value="PIN_6"/>
    <property type="match status" value="1"/>
</dbReference>
<keyword evidence="24" id="KW-1185">Reference proteome</keyword>
<evidence type="ECO:0000256" key="14">
    <source>
        <dbReference type="ARBA" id="ARBA00066592"/>
    </source>
</evidence>
<feature type="domain" description="Tryptophan synthase beta chain-like PALP" evidence="18">
    <location>
        <begin position="623"/>
        <end position="915"/>
    </location>
</feature>
<dbReference type="Pfam" id="PF00291">
    <property type="entry name" value="PALP"/>
    <property type="match status" value="1"/>
</dbReference>
<evidence type="ECO:0000256" key="11">
    <source>
        <dbReference type="ARBA" id="ARBA00022898"/>
    </source>
</evidence>
<evidence type="ECO:0000256" key="3">
    <source>
        <dbReference type="ARBA" id="ARBA00006432"/>
    </source>
</evidence>
<dbReference type="InterPro" id="IPR014881">
    <property type="entry name" value="NOB1_Zn-bd"/>
</dbReference>
<evidence type="ECO:0000259" key="22">
    <source>
        <dbReference type="Pfam" id="PF17146"/>
    </source>
</evidence>
<sequence length="1535" mass="167564">MFGVFLVIKSFEEFGDEDFAGRNRKGEREMENSTLTGLLKKAASQFPHRRALSVAGKLDLTHERLQELIEHAASRLVDAGVNAGDVVALTFPNTVEFVITFLAIIRCRATAAPLNSAYTAEEFEFYLSDSESKLLLTSKEGIPSAQTAASKLNIPQVNVNLASGDAFLDFFPSPNESKVNMSEIVNDPSDAALFLHTSGTTSRPKGVPLTQQNLAASVQNIKSVYKLSESDSTVLVLPLFHVHGLMAGLLSSLISGAAVTLPAAGRFSASTFWSDMVAYNATWYTAVPTIHQIILDRHFSKPEPSYPKLRFIRSCSASLAPSILERLEKSFGAPVLESYAMTEASHLMASNPLPEDGVHKAGSVGKPIGQEMAILDENGVIQPEGVKGEVCIRGPNVTKGYKNNPEANKATFSFGWFHTGDIGFFDSDGYLHLVGRIKELINRGGEKISPIEVDAVLLSHSDIAQAVAFGVPDEKYGEEINCAVIPREGSSIDEAEVLRFCKKNLASFKIPKKVFITDFLPKTASGKIQRRFVAEHFGKGAGTEVARKSNHIFNAADKLFGVYRKKRNPLSALKSILSGLELVAEFLSPVLILAGKMNVESPNEKKEYAADLSSIQEARIRIQPFAHQTPVLTSESINAASGKQLFFKCECFQKGGAFKFRGACNAIYSLDDEQAAKGVVTHSSGNHAAALSLAAKLRGIPAYIVIPENAPKCKVENVIRYGGQVIRSKATIQSREMVASKVMQETGALLIHPYNDGRIISGQGTISLELLEQVPQLDTLIVPISGGGLISGISVAAKAINPAIRIFAAEPKGANDAALSKAAGEIVILAETNTIADGLRAFLGDLTWPIVRDLVDDIITVEDSEIVEAMRLCLEILKVVVEPSGAIGLAAVLSDSFKQNPSWKDCNRIGIILSGAMESPYPASCWSNVVKSQPAPKPQHQTPTSTVQVFADSCKSSQGVAVAVVDANAIIQGGEKLSTCADKFVSVPEVLDEVRDPVSRHRLAFVPFTLESMDPSPEALNKVIKFARATGDLQTLSDVDIKLIALTYTLETQIHGTKHLRECPPPVHMVNTKRLPEKDLPGWGSNVPNLEEWEALEQDADAPLDTTSKILPLQDLNLNIVPSDGQSEDLSLEHKDEHNSEHPDETESGSRRSRRYPPKKKEINIEGKKMVADGIDASQGQYDDNEGDWTPAVSRSTQRRYLRRKARREYYEALAEKDSQQDVETTDGDVLVENNRSGQSQDQISEPITGNGNDCQIAEGTNNNENLSEILNQMRLEEDSLNAFHMEGLDASKKEELDISEVENIVAAEGINDTAKDEMEHLEYSSQTNESVDTSNIDDISSDQSWMLRSLSESSVACVTGDFAMQNVLLQMGLRLLAPGGMQIRQLHRWILKCHACYNVTAEIGKIFCPKCGNGGTLRKVAVTVGENGVVLASRKPRITLRGTKFSLPLPQGGRDAITKNLVLREDQLPQKFLHPKTKKKVNKQGDDFFAVDDFFSHHNTDKRAPLQPPVRQALAVFSGKRNPNDNHYSRSHHK</sequence>
<evidence type="ECO:0000256" key="4">
    <source>
        <dbReference type="ARBA" id="ARBA00010869"/>
    </source>
</evidence>
<dbReference type="FunFam" id="3.30.300.30:FF:000007">
    <property type="entry name" value="4-coumarate--CoA ligase 2"/>
    <property type="match status" value="1"/>
</dbReference>
<keyword evidence="12" id="KW-0456">Lyase</keyword>
<dbReference type="CDD" id="cd01562">
    <property type="entry name" value="Thr-dehyd"/>
    <property type="match status" value="1"/>
</dbReference>
<dbReference type="GO" id="GO:0006364">
    <property type="term" value="P:rRNA processing"/>
    <property type="evidence" value="ECO:0007669"/>
    <property type="project" value="UniProtKB-ARBA"/>
</dbReference>
<dbReference type="InterPro" id="IPR033411">
    <property type="entry name" value="Ribonuclease_PIN"/>
</dbReference>
<dbReference type="InterPro" id="IPR020845">
    <property type="entry name" value="AMP-binding_CS"/>
</dbReference>
<dbReference type="InterPro" id="IPR045310">
    <property type="entry name" value="Pcs60-like"/>
</dbReference>
<keyword evidence="5 23" id="KW-0436">Ligase</keyword>
<dbReference type="EMBL" id="JAGKQH010000002">
    <property type="protein sequence ID" value="KAG6606105.1"/>
    <property type="molecule type" value="Genomic_DNA"/>
</dbReference>
<evidence type="ECO:0000313" key="23">
    <source>
        <dbReference type="EMBL" id="KAG6606105.1"/>
    </source>
</evidence>
<comment type="similarity">
    <text evidence="3">Belongs to the ATP-dependent AMP-binding enzyme family.</text>
</comment>
<dbReference type="InterPro" id="IPR025110">
    <property type="entry name" value="AMP-bd_C"/>
</dbReference>
<evidence type="ECO:0000256" key="17">
    <source>
        <dbReference type="SAM" id="MobiDB-lite"/>
    </source>
</evidence>
<dbReference type="PROSITE" id="PS00165">
    <property type="entry name" value="DEHYDRATASE_SER_THR"/>
    <property type="match status" value="1"/>
</dbReference>
<dbReference type="FunFam" id="3.40.50.1100:FF:000007">
    <property type="entry name" value="L-threonine dehydratase catabolic TdcB"/>
    <property type="match status" value="1"/>
</dbReference>
<feature type="region of interest" description="Disordered" evidence="17">
    <location>
        <begin position="1121"/>
        <end position="1166"/>
    </location>
</feature>
<evidence type="ECO:0000259" key="21">
    <source>
        <dbReference type="Pfam" id="PF13193"/>
    </source>
</evidence>
<keyword evidence="6" id="KW-0540">Nuclease</keyword>
<dbReference type="FunFam" id="3.40.50.1010:FF:000020">
    <property type="entry name" value="20S-pre-rRNA D-site endonuclease NOB1"/>
    <property type="match status" value="1"/>
</dbReference>
<feature type="domain" description="Nin one binding (NOB1) Zn-ribbon-like" evidence="20">
    <location>
        <begin position="1384"/>
        <end position="1454"/>
    </location>
</feature>
<dbReference type="GO" id="GO:0030378">
    <property type="term" value="F:serine racemase activity"/>
    <property type="evidence" value="ECO:0007669"/>
    <property type="project" value="UniProtKB-EC"/>
</dbReference>
<dbReference type="GO" id="GO:0008721">
    <property type="term" value="F:D-serine ammonia-lyase activity"/>
    <property type="evidence" value="ECO:0007669"/>
    <property type="project" value="UniProtKB-EC"/>
</dbReference>
<dbReference type="GO" id="GO:0005737">
    <property type="term" value="C:cytoplasm"/>
    <property type="evidence" value="ECO:0007669"/>
    <property type="project" value="UniProtKB-ARBA"/>
</dbReference>
<dbReference type="GO" id="GO:0046872">
    <property type="term" value="F:metal ion binding"/>
    <property type="evidence" value="ECO:0007669"/>
    <property type="project" value="UniProtKB-KW"/>
</dbReference>
<dbReference type="GO" id="GO:0005524">
    <property type="term" value="F:ATP binding"/>
    <property type="evidence" value="ECO:0007669"/>
    <property type="project" value="UniProtKB-KW"/>
</dbReference>
<keyword evidence="11" id="KW-0663">Pyridoxal phosphate</keyword>
<evidence type="ECO:0000256" key="2">
    <source>
        <dbReference type="ARBA" id="ARBA00005858"/>
    </source>
</evidence>
<keyword evidence="8" id="KW-0547">Nucleotide-binding</keyword>
<dbReference type="Pfam" id="PF08772">
    <property type="entry name" value="Zn_ribbon_NOB1"/>
    <property type="match status" value="1"/>
</dbReference>
<evidence type="ECO:0000259" key="18">
    <source>
        <dbReference type="Pfam" id="PF00291"/>
    </source>
</evidence>
<evidence type="ECO:0000256" key="1">
    <source>
        <dbReference type="ARBA" id="ARBA00001933"/>
    </source>
</evidence>
<keyword evidence="7" id="KW-0479">Metal-binding</keyword>
<dbReference type="GO" id="GO:0031981">
    <property type="term" value="C:nuclear lumen"/>
    <property type="evidence" value="ECO:0007669"/>
    <property type="project" value="UniProtKB-ARBA"/>
</dbReference>
<dbReference type="PROSITE" id="PS00455">
    <property type="entry name" value="AMP_BINDING"/>
    <property type="match status" value="1"/>
</dbReference>
<dbReference type="PANTHER" id="PTHR43201">
    <property type="entry name" value="ACYL-COA SYNTHETASE"/>
    <property type="match status" value="1"/>
</dbReference>
<dbReference type="CDD" id="cd05926">
    <property type="entry name" value="FACL_fum10p_like"/>
    <property type="match status" value="1"/>
</dbReference>
<dbReference type="Pfam" id="PF00501">
    <property type="entry name" value="AMP-binding"/>
    <property type="match status" value="1"/>
</dbReference>
<evidence type="ECO:0000256" key="5">
    <source>
        <dbReference type="ARBA" id="ARBA00022598"/>
    </source>
</evidence>
<dbReference type="InterPro" id="IPR000634">
    <property type="entry name" value="Ser/Thr_deHydtase_PyrdxlP-BS"/>
</dbReference>
<dbReference type="Pfam" id="PF13193">
    <property type="entry name" value="AMP-binding_C"/>
    <property type="match status" value="1"/>
</dbReference>
<evidence type="ECO:0000256" key="7">
    <source>
        <dbReference type="ARBA" id="ARBA00022723"/>
    </source>
</evidence>
<evidence type="ECO:0000256" key="6">
    <source>
        <dbReference type="ARBA" id="ARBA00022722"/>
    </source>
</evidence>
<dbReference type="InterPro" id="IPR000873">
    <property type="entry name" value="AMP-dep_synth/lig_dom"/>
</dbReference>
<comment type="cofactor">
    <cofactor evidence="1">
        <name>pyridoxal 5'-phosphate</name>
        <dbReference type="ChEBI" id="CHEBI:597326"/>
    </cofactor>
</comment>
<dbReference type="GO" id="GO:0006563">
    <property type="term" value="P:L-serine metabolic process"/>
    <property type="evidence" value="ECO:0007669"/>
    <property type="project" value="UniProtKB-ARBA"/>
</dbReference>
<feature type="region of interest" description="Disordered" evidence="17">
    <location>
        <begin position="1236"/>
        <end position="1260"/>
    </location>
</feature>
<evidence type="ECO:0000256" key="16">
    <source>
        <dbReference type="ARBA" id="ARBA00081761"/>
    </source>
</evidence>
<dbReference type="InterPro" id="IPR001926">
    <property type="entry name" value="TrpB-like_PALP"/>
</dbReference>
<gene>
    <name evidence="23" type="primary">AAE3</name>
    <name evidence="23" type="ORF">SDJN03_03422</name>
</gene>
<dbReference type="GO" id="GO:0016787">
    <property type="term" value="F:hydrolase activity"/>
    <property type="evidence" value="ECO:0007669"/>
    <property type="project" value="UniProtKB-KW"/>
</dbReference>
<dbReference type="GO" id="GO:0004521">
    <property type="term" value="F:RNA endonuclease activity"/>
    <property type="evidence" value="ECO:0007669"/>
    <property type="project" value="UniProtKB-ARBA"/>
</dbReference>
<dbReference type="GO" id="GO:0031956">
    <property type="term" value="F:medium-chain fatty acid-CoA ligase activity"/>
    <property type="evidence" value="ECO:0007669"/>
    <property type="project" value="TreeGrafter"/>
</dbReference>
<comment type="caution">
    <text evidence="23">The sequence shown here is derived from an EMBL/GenBank/DDBJ whole genome shotgun (WGS) entry which is preliminary data.</text>
</comment>
<protein>
    <recommendedName>
        <fullName evidence="15">Serine racemase</fullName>
        <ecNumber evidence="13">4.3.1.18</ecNumber>
        <ecNumber evidence="14">5.1.1.18</ecNumber>
    </recommendedName>
    <alternativeName>
        <fullName evidence="16">D-serine dehydratase</fullName>
    </alternativeName>
</protein>
<comment type="similarity">
    <text evidence="4">Belongs to the serine/threonine dehydratase family.</text>
</comment>
<evidence type="ECO:0000259" key="19">
    <source>
        <dbReference type="Pfam" id="PF00501"/>
    </source>
</evidence>
<proteinExistence type="inferred from homology"/>
<evidence type="ECO:0000313" key="24">
    <source>
        <dbReference type="Proteomes" id="UP000685013"/>
    </source>
</evidence>
<dbReference type="Proteomes" id="UP000685013">
    <property type="component" value="Chromosome 2"/>
</dbReference>
<reference evidence="23 24" key="1">
    <citation type="journal article" date="2021" name="Hortic Res">
        <title>The domestication of Cucurbita argyrosperma as revealed by the genome of its wild relative.</title>
        <authorList>
            <person name="Barrera-Redondo J."/>
            <person name="Sanchez-de la Vega G."/>
            <person name="Aguirre-Liguori J.A."/>
            <person name="Castellanos-Morales G."/>
            <person name="Gutierrez-Guerrero Y.T."/>
            <person name="Aguirre-Dugua X."/>
            <person name="Aguirre-Planter E."/>
            <person name="Tenaillon M.I."/>
            <person name="Lira-Saade R."/>
            <person name="Eguiarte L.E."/>
        </authorList>
    </citation>
    <scope>NUCLEOTIDE SEQUENCE [LARGE SCALE GENOMIC DNA]</scope>
    <source>
        <strain evidence="23">JBR-2021</strain>
    </source>
</reference>
<evidence type="ECO:0000256" key="13">
    <source>
        <dbReference type="ARBA" id="ARBA00066349"/>
    </source>
</evidence>
<dbReference type="GO" id="GO:0006631">
    <property type="term" value="P:fatty acid metabolic process"/>
    <property type="evidence" value="ECO:0007669"/>
    <property type="project" value="TreeGrafter"/>
</dbReference>
<dbReference type="GO" id="GO:0003941">
    <property type="term" value="F:L-serine ammonia-lyase activity"/>
    <property type="evidence" value="ECO:0007669"/>
    <property type="project" value="UniProtKB-ARBA"/>
</dbReference>
<feature type="domain" description="AMP-dependent synthetase/ligase" evidence="19">
    <location>
        <begin position="40"/>
        <end position="401"/>
    </location>
</feature>
<dbReference type="GO" id="GO:0070178">
    <property type="term" value="P:D-serine metabolic process"/>
    <property type="evidence" value="ECO:0007669"/>
    <property type="project" value="UniProtKB-ARBA"/>
</dbReference>
<keyword evidence="10" id="KW-0067">ATP-binding</keyword>
<accession>A0AAV6P234</accession>
<name>A0AAV6P234_9ROSI</name>
<feature type="compositionally biased region" description="Basic and acidic residues" evidence="17">
    <location>
        <begin position="1131"/>
        <end position="1150"/>
    </location>
</feature>
<feature type="domain" description="Ribonuclease PIN" evidence="22">
    <location>
        <begin position="964"/>
        <end position="1050"/>
    </location>
</feature>
<evidence type="ECO:0000256" key="8">
    <source>
        <dbReference type="ARBA" id="ARBA00022741"/>
    </source>
</evidence>
<feature type="domain" description="AMP-binding enzyme C-terminal" evidence="21">
    <location>
        <begin position="452"/>
        <end position="527"/>
    </location>
</feature>
<evidence type="ECO:0000256" key="12">
    <source>
        <dbReference type="ARBA" id="ARBA00023239"/>
    </source>
</evidence>
<evidence type="ECO:0000256" key="15">
    <source>
        <dbReference type="ARBA" id="ARBA00070760"/>
    </source>
</evidence>
<dbReference type="PANTHER" id="PTHR43201:SF27">
    <property type="entry name" value="AMP DEPENDENT COA LIGASE"/>
    <property type="match status" value="1"/>
</dbReference>
<dbReference type="GO" id="GO:0030170">
    <property type="term" value="F:pyridoxal phosphate binding"/>
    <property type="evidence" value="ECO:0007669"/>
    <property type="project" value="InterPro"/>
</dbReference>
<dbReference type="CDD" id="cd09876">
    <property type="entry name" value="PIN_Nob1-like"/>
    <property type="match status" value="1"/>
</dbReference>
<comment type="similarity">
    <text evidence="2">Belongs to the NOB1 family.</text>
</comment>
<evidence type="ECO:0000256" key="9">
    <source>
        <dbReference type="ARBA" id="ARBA00022801"/>
    </source>
</evidence>
<keyword evidence="9" id="KW-0378">Hydrolase</keyword>